<dbReference type="PANTHER" id="PTHR46196:SF24">
    <property type="entry name" value="MYC-TYPE, BASIC HELIX-LOOP-HELIX (BHLH) DOMAIN, TRANSCRIPTION FACTOR MYC_MYB N-TERMINAL-RELATED"/>
    <property type="match status" value="1"/>
</dbReference>
<keyword evidence="4" id="KW-0539">Nucleus</keyword>
<comment type="caution">
    <text evidence="7">The sequence shown here is derived from an EMBL/GenBank/DDBJ whole genome shotgun (WGS) entry which is preliminary data.</text>
</comment>
<feature type="domain" description="BHLH" evidence="6">
    <location>
        <begin position="424"/>
        <end position="473"/>
    </location>
</feature>
<dbReference type="EMBL" id="SZYD01000017">
    <property type="protein sequence ID" value="KAD3068582.1"/>
    <property type="molecule type" value="Genomic_DNA"/>
</dbReference>
<keyword evidence="3" id="KW-0804">Transcription</keyword>
<evidence type="ECO:0000256" key="5">
    <source>
        <dbReference type="SAM" id="MobiDB-lite"/>
    </source>
</evidence>
<feature type="region of interest" description="Disordered" evidence="5">
    <location>
        <begin position="414"/>
        <end position="437"/>
    </location>
</feature>
<dbReference type="PANTHER" id="PTHR46196">
    <property type="entry name" value="TRANSCRIPTION FACTOR BHLH155-LIKE ISOFORM X1-RELATED"/>
    <property type="match status" value="1"/>
</dbReference>
<reference evidence="7 8" key="1">
    <citation type="submission" date="2019-05" db="EMBL/GenBank/DDBJ databases">
        <title>Mikania micrantha, genome provides insights into the molecular mechanism of rapid growth.</title>
        <authorList>
            <person name="Liu B."/>
        </authorList>
    </citation>
    <scope>NUCLEOTIDE SEQUENCE [LARGE SCALE GENOMIC DNA]</scope>
    <source>
        <strain evidence="7">NLD-2019</strain>
        <tissue evidence="7">Leaf</tissue>
    </source>
</reference>
<accession>A0A5N6M4B2</accession>
<dbReference type="InterPro" id="IPR025610">
    <property type="entry name" value="MYC/MYB_N"/>
</dbReference>
<dbReference type="GO" id="GO:0003700">
    <property type="term" value="F:DNA-binding transcription factor activity"/>
    <property type="evidence" value="ECO:0007669"/>
    <property type="project" value="InterPro"/>
</dbReference>
<dbReference type="InterPro" id="IPR011598">
    <property type="entry name" value="bHLH_dom"/>
</dbReference>
<dbReference type="PROSITE" id="PS50888">
    <property type="entry name" value="BHLH"/>
    <property type="match status" value="1"/>
</dbReference>
<dbReference type="GO" id="GO:0046983">
    <property type="term" value="F:protein dimerization activity"/>
    <property type="evidence" value="ECO:0007669"/>
    <property type="project" value="InterPro"/>
</dbReference>
<feature type="compositionally biased region" description="Basic and acidic residues" evidence="5">
    <location>
        <begin position="425"/>
        <end position="437"/>
    </location>
</feature>
<comment type="subcellular location">
    <subcellularLocation>
        <location evidence="1">Nucleus</location>
    </subcellularLocation>
</comment>
<evidence type="ECO:0000256" key="3">
    <source>
        <dbReference type="ARBA" id="ARBA00023163"/>
    </source>
</evidence>
<organism evidence="7 8">
    <name type="scientific">Mikania micrantha</name>
    <name type="common">bitter vine</name>
    <dbReference type="NCBI Taxonomy" id="192012"/>
    <lineage>
        <taxon>Eukaryota</taxon>
        <taxon>Viridiplantae</taxon>
        <taxon>Streptophyta</taxon>
        <taxon>Embryophyta</taxon>
        <taxon>Tracheophyta</taxon>
        <taxon>Spermatophyta</taxon>
        <taxon>Magnoliopsida</taxon>
        <taxon>eudicotyledons</taxon>
        <taxon>Gunneridae</taxon>
        <taxon>Pentapetalae</taxon>
        <taxon>asterids</taxon>
        <taxon>campanulids</taxon>
        <taxon>Asterales</taxon>
        <taxon>Asteraceae</taxon>
        <taxon>Asteroideae</taxon>
        <taxon>Heliantheae alliance</taxon>
        <taxon>Eupatorieae</taxon>
        <taxon>Mikania</taxon>
    </lineage>
</organism>
<dbReference type="Pfam" id="PF14215">
    <property type="entry name" value="bHLH-MYC_N"/>
    <property type="match status" value="1"/>
</dbReference>
<dbReference type="Pfam" id="PF23176">
    <property type="entry name" value="bHLH_LHW"/>
    <property type="match status" value="1"/>
</dbReference>
<dbReference type="GO" id="GO:0005634">
    <property type="term" value="C:nucleus"/>
    <property type="evidence" value="ECO:0007669"/>
    <property type="project" value="UniProtKB-SubCell"/>
</dbReference>
<proteinExistence type="predicted"/>
<evidence type="ECO:0000256" key="1">
    <source>
        <dbReference type="ARBA" id="ARBA00004123"/>
    </source>
</evidence>
<evidence type="ECO:0000313" key="8">
    <source>
        <dbReference type="Proteomes" id="UP000326396"/>
    </source>
</evidence>
<name>A0A5N6M4B2_9ASTR</name>
<gene>
    <name evidence="7" type="ORF">E3N88_36462</name>
</gene>
<evidence type="ECO:0000259" key="6">
    <source>
        <dbReference type="PROSITE" id="PS50888"/>
    </source>
</evidence>
<evidence type="ECO:0000256" key="4">
    <source>
        <dbReference type="ARBA" id="ARBA00023242"/>
    </source>
</evidence>
<protein>
    <recommendedName>
        <fullName evidence="6">BHLH domain-containing protein</fullName>
    </recommendedName>
</protein>
<dbReference type="InterPro" id="IPR043561">
    <property type="entry name" value="LHW-like"/>
</dbReference>
<keyword evidence="2" id="KW-0805">Transcription regulation</keyword>
<dbReference type="OrthoDB" id="778365at2759"/>
<evidence type="ECO:0000313" key="7">
    <source>
        <dbReference type="EMBL" id="KAD3068582.1"/>
    </source>
</evidence>
<keyword evidence="8" id="KW-1185">Reference proteome</keyword>
<evidence type="ECO:0000256" key="2">
    <source>
        <dbReference type="ARBA" id="ARBA00023015"/>
    </source>
</evidence>
<dbReference type="Proteomes" id="UP000326396">
    <property type="component" value="Linkage Group LG7"/>
</dbReference>
<dbReference type="AlphaFoldDB" id="A0A5N6M4B2"/>
<sequence length="596" mass="66941">MGLGSLLTPTVGPPIKRRAGLRRKQAGRVGKKMGGGELHQELKKLCVNTDWKYAVFWKLKHQGQMMLSWDDAYCEDKERDSCSDIINWFNNTNDNLKDEWFPQDHLGLAIANMSYRVYSIGEGVVGRVASTDKHQWLSGHRLVNSLCSTDEHFDGWKLQFTAGIRTIVVVAVGSYGVVQLGSLRTITEDLKLVNRIREIFFDLQDSSPCVTDLSTSSGSLRFHKHVSHQDKAMEKWMKVETIIKHQENENPISDFTQSTTCNDKQGDLCIPTFPNSHLLSSTESETNNSFKFPAGCELYEALGPTFCKQKNCFDWETVTTETLTVDQMAGDTCSTQISDSENLLEAVVASVCCSDSDDKRSTSFGHVVKPLSRLQPTPSDFKASGSFCYSFERSLQGFSSTSVSKCSEQLDGHKELAKATKKRARPGESGRPRPRDRQLIQDRIKELRQLVPNGSKCSIDSLLERTIKHMLFMQCITKHADKINNCAEFKPLGSQEQGSSWAMEIGKDLKVCPIIVENIGTEGQMLVEMVCDEHVHFLEITEAIRSLGLTILKGAIDAYGDKTWMCLIVEGEDNRSLHRMDILWTLVQILELKTKS</sequence>